<sequence>MFEQRFDVPAQCIPESTSSWEQRLRRPEVQPSDGREYIRLTITDGHRYQHDVWKHEDDMLWPEVHAYNLAHPHWRSEAIILWVRGSPINPYQPLGSTFLQNGDTIQLSLSTADILRVDKLRRLLHLSPLNKWNVPYVAAQGPCTREDESTLQIDFESIWPNLPSVHLKCRARDDATIGELILILSEILEVPHQVLRVTHEGLRADGEIGQYRVKARTELEVHMELLGGGQLLPLSKVQQRSHPPQSTKRSIIEHPEYIIELDTSINLSLRHAIEYLSTITNKDLKLYSGGKIVDLDTPLSKLEQDGNITEGEARMELRDNDPNINLVPPSAKARFRLFSLPVVMEGEEKPTICVVPYEGTIKAWYQQQGGDENEETAFFLEGTRIRGNPTFNDLDLDDSPRLEIRRSFPHPEVVQRGKAYDGMDYVGSMTNPPTGYVTIRFHVRQQTIVTAHVTPVTPFRAILDYVYQQFGLSLQLRYQGSVLDEDDTPGNKNMEGVTRVHAGTIYEQDHVFRNLPQRINVIVTHFHLSTLGPTVYGRILPISVTIPQAWRHEFGHFCVPEPRFLLDGERIPDSYTLENVIIEDDSYIEVVAGQTGGGPPEKRLNLHDESETDNTDPSSEGTGSSNPQHFAFLPRPTAEEPIHKNPLPEPNVPSSFPPQSFHPFAYPAIATPRHPNPIPFEGTGVDNFFQKYDAWCNSFRLGIKARFEGLYFYLSDQEPHNVLSYAQKLPEWEQQNYEGIKAELLKAFQEDESDRYTLTDLHIFVSQSRTINTLQDLNRFIIAFKEMANTLKKYDRITEEQYKECFLHGIGKKVRDNMRRKEAERGPGRRDINYSEIEEDARQSFKAESYYERYEFRAAQEEDRRRNPSHVQAPQLSLSKATTTTSRATMDEVTEALKTLTINMNRMINQPPNQPSYQPLQQSAKNQTHTIQIQPWMMDPRQPAIIGNPPPPPVKTPYQGDPTRQATANVPTTNPPPFQMICHYCGNAQHGKRECQDYRSHLAQGVFIEGPDGRMLDNENRRLPWRPGQMREVALARWNELEGRKTHPQSNHYEMVFDEGENEWPETCGCCDFHRSNNIEAESNEKRKTREDESATDPRSIKAKKNVPTSTQPNVPTTTQPPKSAEDEDDDEMDVIIDQITGTKKRRPPSHHIMSEVEEEFNLNKMATNLLDEGKIQLSLAQACSLNKDLAREVSKRIKPRRIPIIGPIGQANKGEHKPTVHFVNNVQEPTSGPFYTHGLPMLKIQIGGSTFKALLDGGSELDMISFDAAKKIAGDVRNDGEHKVFGIGSAAVKLSGVLENEQLTIGGITRSVHLWVRPGLGYDLLLGMPTIARFNIRQEHEKDGVVWVRLKDDDGRKVKMLAVQPDHPKNRRFLPPRLGRTIRKTDEPSDGTDTSDDE</sequence>
<dbReference type="InterPro" id="IPR029071">
    <property type="entry name" value="Ubiquitin-like_domsf"/>
</dbReference>
<dbReference type="SUPFAM" id="SSF50630">
    <property type="entry name" value="Acid proteases"/>
    <property type="match status" value="1"/>
</dbReference>
<dbReference type="CDD" id="cd00303">
    <property type="entry name" value="retropepsin_like"/>
    <property type="match status" value="1"/>
</dbReference>
<feature type="compositionally biased region" description="Polar residues" evidence="1">
    <location>
        <begin position="615"/>
        <end position="628"/>
    </location>
</feature>
<organism evidence="3 4">
    <name type="scientific">Tilletia controversa</name>
    <name type="common">dwarf bunt fungus</name>
    <dbReference type="NCBI Taxonomy" id="13291"/>
    <lineage>
        <taxon>Eukaryota</taxon>
        <taxon>Fungi</taxon>
        <taxon>Dikarya</taxon>
        <taxon>Basidiomycota</taxon>
        <taxon>Ustilaginomycotina</taxon>
        <taxon>Exobasidiomycetes</taxon>
        <taxon>Tilletiales</taxon>
        <taxon>Tilletiaceae</taxon>
        <taxon>Tilletia</taxon>
    </lineage>
</organism>
<feature type="compositionally biased region" description="Basic and acidic residues" evidence="1">
    <location>
        <begin position="818"/>
        <end position="833"/>
    </location>
</feature>
<feature type="compositionally biased region" description="Polar residues" evidence="1">
    <location>
        <begin position="869"/>
        <end position="886"/>
    </location>
</feature>
<dbReference type="PROSITE" id="PS50053">
    <property type="entry name" value="UBIQUITIN_2"/>
    <property type="match status" value="1"/>
</dbReference>
<dbReference type="SUPFAM" id="SSF54236">
    <property type="entry name" value="Ubiquitin-like"/>
    <property type="match status" value="1"/>
</dbReference>
<dbReference type="InterPro" id="IPR000626">
    <property type="entry name" value="Ubiquitin-like_dom"/>
</dbReference>
<comment type="caution">
    <text evidence="3">The sequence shown here is derived from an EMBL/GenBank/DDBJ whole genome shotgun (WGS) entry which is preliminary data.</text>
</comment>
<dbReference type="Proteomes" id="UP000077684">
    <property type="component" value="Unassembled WGS sequence"/>
</dbReference>
<gene>
    <name evidence="3" type="ORF">A4X06_0g6737</name>
</gene>
<evidence type="ECO:0000313" key="4">
    <source>
        <dbReference type="Proteomes" id="UP000077684"/>
    </source>
</evidence>
<feature type="region of interest" description="Disordered" evidence="1">
    <location>
        <begin position="591"/>
        <end position="632"/>
    </location>
</feature>
<feature type="region of interest" description="Disordered" evidence="1">
    <location>
        <begin position="1366"/>
        <end position="1399"/>
    </location>
</feature>
<feature type="compositionally biased region" description="Acidic residues" evidence="1">
    <location>
        <begin position="1389"/>
        <end position="1399"/>
    </location>
</feature>
<accession>A0A8X7MN48</accession>
<feature type="compositionally biased region" description="Basic and acidic residues" evidence="1">
    <location>
        <begin position="1082"/>
        <end position="1093"/>
    </location>
</feature>
<reference evidence="3" key="2">
    <citation type="journal article" date="2019" name="IMA Fungus">
        <title>Genome sequencing and comparison of five Tilletia species to identify candidate genes for the detection of regulated species infecting wheat.</title>
        <authorList>
            <person name="Nguyen H.D.T."/>
            <person name="Sultana T."/>
            <person name="Kesanakurti P."/>
            <person name="Hambleton S."/>
        </authorList>
    </citation>
    <scope>NUCLEOTIDE SEQUENCE</scope>
    <source>
        <strain evidence="3">DAOMC 236426</strain>
    </source>
</reference>
<dbReference type="Gene3D" id="2.40.70.10">
    <property type="entry name" value="Acid Proteases"/>
    <property type="match status" value="1"/>
</dbReference>
<name>A0A8X7MN48_9BASI</name>
<feature type="region of interest" description="Disordered" evidence="1">
    <location>
        <begin position="1082"/>
        <end position="1133"/>
    </location>
</feature>
<feature type="region of interest" description="Disordered" evidence="1">
    <location>
        <begin position="858"/>
        <end position="886"/>
    </location>
</feature>
<feature type="compositionally biased region" description="Basic and acidic residues" evidence="1">
    <location>
        <begin position="600"/>
        <end position="609"/>
    </location>
</feature>
<dbReference type="InterPro" id="IPR021109">
    <property type="entry name" value="Peptidase_aspartic_dom_sf"/>
</dbReference>
<keyword evidence="4" id="KW-1185">Reference proteome</keyword>
<feature type="compositionally biased region" description="Low complexity" evidence="1">
    <location>
        <begin position="1106"/>
        <end position="1122"/>
    </location>
</feature>
<feature type="region of interest" description="Disordered" evidence="1">
    <location>
        <begin position="818"/>
        <end position="837"/>
    </location>
</feature>
<feature type="domain" description="Ubiquitin-like" evidence="2">
    <location>
        <begin position="563"/>
        <end position="597"/>
    </location>
</feature>
<evidence type="ECO:0000313" key="3">
    <source>
        <dbReference type="EMBL" id="KAE8242833.1"/>
    </source>
</evidence>
<evidence type="ECO:0000256" key="1">
    <source>
        <dbReference type="SAM" id="MobiDB-lite"/>
    </source>
</evidence>
<dbReference type="EMBL" id="LWDE02001027">
    <property type="protein sequence ID" value="KAE8242833.1"/>
    <property type="molecule type" value="Genomic_DNA"/>
</dbReference>
<reference evidence="3" key="1">
    <citation type="submission" date="2016-04" db="EMBL/GenBank/DDBJ databases">
        <authorList>
            <person name="Nguyen H.D."/>
            <person name="Samba Siva P."/>
            <person name="Cullis J."/>
            <person name="Levesque C.A."/>
            <person name="Hambleton S."/>
        </authorList>
    </citation>
    <scope>NUCLEOTIDE SEQUENCE</scope>
    <source>
        <strain evidence="3">DAOMC 236426</strain>
    </source>
</reference>
<proteinExistence type="predicted"/>
<evidence type="ECO:0000259" key="2">
    <source>
        <dbReference type="PROSITE" id="PS50053"/>
    </source>
</evidence>
<protein>
    <recommendedName>
        <fullName evidence="2">Ubiquitin-like domain-containing protein</fullName>
    </recommendedName>
</protein>